<accession>A0A8S1IXK7</accession>
<dbReference type="SUPFAM" id="SSF56112">
    <property type="entry name" value="Protein kinase-like (PK-like)"/>
    <property type="match status" value="1"/>
</dbReference>
<organism evidence="10 11">
    <name type="scientific">Ostreobium quekettii</name>
    <dbReference type="NCBI Taxonomy" id="121088"/>
    <lineage>
        <taxon>Eukaryota</taxon>
        <taxon>Viridiplantae</taxon>
        <taxon>Chlorophyta</taxon>
        <taxon>core chlorophytes</taxon>
        <taxon>Ulvophyceae</taxon>
        <taxon>TCBD clade</taxon>
        <taxon>Bryopsidales</taxon>
        <taxon>Ostreobineae</taxon>
        <taxon>Ostreobiaceae</taxon>
        <taxon>Ostreobium</taxon>
    </lineage>
</organism>
<dbReference type="OrthoDB" id="533232at2759"/>
<dbReference type="InterPro" id="IPR008271">
    <property type="entry name" value="Ser/Thr_kinase_AS"/>
</dbReference>
<dbReference type="InterPro" id="IPR001245">
    <property type="entry name" value="Ser-Thr/Tyr_kinase_cat_dom"/>
</dbReference>
<evidence type="ECO:0000313" key="11">
    <source>
        <dbReference type="Proteomes" id="UP000708148"/>
    </source>
</evidence>
<feature type="chain" id="PRO_5035836529" description="Protein kinase domain-containing protein" evidence="8">
    <location>
        <begin position="34"/>
        <end position="1150"/>
    </location>
</feature>
<evidence type="ECO:0000256" key="3">
    <source>
        <dbReference type="ARBA" id="ARBA00022741"/>
    </source>
</evidence>
<comment type="caution">
    <text evidence="10">The sequence shown here is derived from an EMBL/GenBank/DDBJ whole genome shotgun (WGS) entry which is preliminary data.</text>
</comment>
<keyword evidence="4" id="KW-0418">Kinase</keyword>
<dbReference type="GO" id="GO:0004674">
    <property type="term" value="F:protein serine/threonine kinase activity"/>
    <property type="evidence" value="ECO:0007669"/>
    <property type="project" value="UniProtKB-KW"/>
</dbReference>
<dbReference type="PROSITE" id="PS00108">
    <property type="entry name" value="PROTEIN_KINASE_ST"/>
    <property type="match status" value="1"/>
</dbReference>
<evidence type="ECO:0000256" key="5">
    <source>
        <dbReference type="ARBA" id="ARBA00022840"/>
    </source>
</evidence>
<feature type="non-terminal residue" evidence="10">
    <location>
        <position position="1150"/>
    </location>
</feature>
<evidence type="ECO:0000256" key="1">
    <source>
        <dbReference type="ARBA" id="ARBA00022527"/>
    </source>
</evidence>
<dbReference type="Pfam" id="PF07714">
    <property type="entry name" value="PK_Tyr_Ser-Thr"/>
    <property type="match status" value="1"/>
</dbReference>
<feature type="signal peptide" evidence="8">
    <location>
        <begin position="1"/>
        <end position="33"/>
    </location>
</feature>
<feature type="domain" description="Protein kinase" evidence="9">
    <location>
        <begin position="296"/>
        <end position="647"/>
    </location>
</feature>
<dbReference type="InterPro" id="IPR017441">
    <property type="entry name" value="Protein_kinase_ATP_BS"/>
</dbReference>
<proteinExistence type="predicted"/>
<dbReference type="Gene3D" id="3.30.200.20">
    <property type="entry name" value="Phosphorylase Kinase, domain 1"/>
    <property type="match status" value="1"/>
</dbReference>
<feature type="region of interest" description="Disordered" evidence="7">
    <location>
        <begin position="692"/>
        <end position="732"/>
    </location>
</feature>
<dbReference type="PRINTS" id="PR00109">
    <property type="entry name" value="TYRKINASE"/>
</dbReference>
<name>A0A8S1IXK7_9CHLO</name>
<reference evidence="10" key="1">
    <citation type="submission" date="2020-12" db="EMBL/GenBank/DDBJ databases">
        <authorList>
            <person name="Iha C."/>
        </authorList>
    </citation>
    <scope>NUCLEOTIDE SEQUENCE</scope>
</reference>
<feature type="compositionally biased region" description="Polar residues" evidence="7">
    <location>
        <begin position="369"/>
        <end position="381"/>
    </location>
</feature>
<protein>
    <recommendedName>
        <fullName evidence="9">Protein kinase domain-containing protein</fullName>
    </recommendedName>
</protein>
<dbReference type="PROSITE" id="PS00107">
    <property type="entry name" value="PROTEIN_KINASE_ATP"/>
    <property type="match status" value="1"/>
</dbReference>
<evidence type="ECO:0000313" key="10">
    <source>
        <dbReference type="EMBL" id="CAD7698469.1"/>
    </source>
</evidence>
<feature type="compositionally biased region" description="Basic and acidic residues" evidence="7">
    <location>
        <begin position="828"/>
        <end position="841"/>
    </location>
</feature>
<dbReference type="Gene3D" id="1.10.510.10">
    <property type="entry name" value="Transferase(Phosphotransferase) domain 1"/>
    <property type="match status" value="1"/>
</dbReference>
<keyword evidence="11" id="KW-1185">Reference proteome</keyword>
<dbReference type="PROSITE" id="PS50011">
    <property type="entry name" value="PROTEIN_KINASE_DOM"/>
    <property type="match status" value="1"/>
</dbReference>
<dbReference type="SMART" id="SM00220">
    <property type="entry name" value="S_TKc"/>
    <property type="match status" value="1"/>
</dbReference>
<feature type="region of interest" description="Disordered" evidence="7">
    <location>
        <begin position="745"/>
        <end position="859"/>
    </location>
</feature>
<dbReference type="EMBL" id="CAJHUC010000834">
    <property type="protein sequence ID" value="CAD7698469.1"/>
    <property type="molecule type" value="Genomic_DNA"/>
</dbReference>
<feature type="compositionally biased region" description="Polar residues" evidence="7">
    <location>
        <begin position="848"/>
        <end position="858"/>
    </location>
</feature>
<dbReference type="AlphaFoldDB" id="A0A8S1IXK7"/>
<feature type="compositionally biased region" description="Polar residues" evidence="7">
    <location>
        <begin position="1059"/>
        <end position="1073"/>
    </location>
</feature>
<feature type="region of interest" description="Disordered" evidence="7">
    <location>
        <begin position="968"/>
        <end position="1002"/>
    </location>
</feature>
<evidence type="ECO:0000256" key="7">
    <source>
        <dbReference type="SAM" id="MobiDB-lite"/>
    </source>
</evidence>
<sequence>MSRRAASPRLAGAAARLLALAVAWIAAGPGALGGRVEPGAPIVTSCAGLQGALEGLAGGNSDLTILVEGSLDCGPGAWNRKISVGGSLRLEARGPGAVIDWGALRGGLVLEDGAVLGLANLVLAQEAMGDEVAVAAVGAAGNKGRAIMEMTFRPGFELEIRMCQTVLGCNVGAGAPEITTPAVFGGNACRGLSDRRPPPQIKPAGVSFAPSALLTCLVSSAVVLGAGVRSRAGWMRQWARSFGAFGCVRCRRCKYDAPDRAASAMARLEPLCIEVPYLNDPTMAAHALDGMELGELQLGSPLGRGGFGRVYKALHNHSVMAVKVIEHDARMLQAGLGEPLEALLSMHLDHPNIVKTYLKQTRGRNSVQASVSTGANWQSCQSGERGRGRARSAGSAGGSGGEEVEGELEDMDEFSYIEQNLRASATFAEEADERFRTWIVMEYCDRGSLNMAIRDGIFFHDEGKRREPKFVSMLLTALDIANALAYLHAQKVVHGDLKAHNVLLKSTSADERGFYCKVGDFGLSRMMLNNKTQIETFTCGTVRYMPPELLRDGVMTPAVDVYSYGMLLWEMVSGSKAFSGMHRNEVMVATVEGRRPAIPSHCPTKFASLIQECWQQDNARRPTFKKILSQLRRLASTYSSSAAHSLMGTAIKEERQSVELRHSLEIAASKKLSIEAGKARVVKAHAMPAQCLDSSGVSSGDRPPLPAPPLPAPPATVRSPPKSNPLWTGLPRKTEVIGNPLWGARRSLGSRPSQDPGRFPLWAFGSPAPVTDLPDVGSPKGPREEEGSRVMAMKRLPLRVPQRVSADCHEPALTSRSDSASEFASPHFRRDADKPPARGGDEPASGTLDPSSRSSSVTVPMVSACGPGTAMPWRSVTPNYTQHNVGLGNFRPRTSLDNVGMLQPRASVEGRPSADLLPVLGAGKTPMVNPQVSLWLTTSQGSNLGLGSVAACQSPAAALAPAAAQPQLPASPVATPPSPTAPSSPVPPSTPTPTRKRGGRACAAVGAGTVIPRLAISKIMGSPSEQLIKSPECRPQEWDLQCADGADVKVDKHHPKPSWWNSIDTTGSWSFRSAHSEGASRSTSDERKRSGESMLITPGSTPVQPAAEDTSFPRVSAAGSSVKSRVSVGAGRERRYSSRLFTTDPGLGAA</sequence>
<keyword evidence="8" id="KW-0732">Signal</keyword>
<dbReference type="PANTHER" id="PTHR44329:SF214">
    <property type="entry name" value="PROTEIN KINASE DOMAIN-CONTAINING PROTEIN"/>
    <property type="match status" value="1"/>
</dbReference>
<dbReference type="PANTHER" id="PTHR44329">
    <property type="entry name" value="SERINE/THREONINE-PROTEIN KINASE TNNI3K-RELATED"/>
    <property type="match status" value="1"/>
</dbReference>
<feature type="compositionally biased region" description="Pro residues" evidence="7">
    <location>
        <begin position="974"/>
        <end position="991"/>
    </location>
</feature>
<keyword evidence="1" id="KW-0723">Serine/threonine-protein kinase</keyword>
<evidence type="ECO:0000256" key="4">
    <source>
        <dbReference type="ARBA" id="ARBA00022777"/>
    </source>
</evidence>
<evidence type="ECO:0000256" key="6">
    <source>
        <dbReference type="PROSITE-ProRule" id="PRU10141"/>
    </source>
</evidence>
<feature type="binding site" evidence="6">
    <location>
        <position position="323"/>
    </location>
    <ligand>
        <name>ATP</name>
        <dbReference type="ChEBI" id="CHEBI:30616"/>
    </ligand>
</feature>
<gene>
    <name evidence="10" type="ORF">OSTQU699_LOCUS3830</name>
</gene>
<dbReference type="InterPro" id="IPR000719">
    <property type="entry name" value="Prot_kinase_dom"/>
</dbReference>
<keyword evidence="5 6" id="KW-0067">ATP-binding</keyword>
<evidence type="ECO:0000259" key="9">
    <source>
        <dbReference type="PROSITE" id="PS50011"/>
    </source>
</evidence>
<feature type="region of interest" description="Disordered" evidence="7">
    <location>
        <begin position="1049"/>
        <end position="1150"/>
    </location>
</feature>
<feature type="region of interest" description="Disordered" evidence="7">
    <location>
        <begin position="369"/>
        <end position="405"/>
    </location>
</feature>
<dbReference type="GO" id="GO:0005524">
    <property type="term" value="F:ATP binding"/>
    <property type="evidence" value="ECO:0007669"/>
    <property type="project" value="UniProtKB-UniRule"/>
</dbReference>
<evidence type="ECO:0000256" key="8">
    <source>
        <dbReference type="SAM" id="SignalP"/>
    </source>
</evidence>
<keyword evidence="3 6" id="KW-0547">Nucleotide-binding</keyword>
<evidence type="ECO:0000256" key="2">
    <source>
        <dbReference type="ARBA" id="ARBA00022679"/>
    </source>
</evidence>
<dbReference type="Proteomes" id="UP000708148">
    <property type="component" value="Unassembled WGS sequence"/>
</dbReference>
<feature type="compositionally biased region" description="Pro residues" evidence="7">
    <location>
        <begin position="703"/>
        <end position="714"/>
    </location>
</feature>
<dbReference type="InterPro" id="IPR011009">
    <property type="entry name" value="Kinase-like_dom_sf"/>
</dbReference>
<dbReference type="InterPro" id="IPR051681">
    <property type="entry name" value="Ser/Thr_Kinases-Pseudokinases"/>
</dbReference>
<keyword evidence="2" id="KW-0808">Transferase</keyword>